<dbReference type="Pfam" id="PF00512">
    <property type="entry name" value="HisKA"/>
    <property type="match status" value="1"/>
</dbReference>
<proteinExistence type="predicted"/>
<sequence>MNNRHHSLRRTLLTWQLAPLLVMLIVGTAVVYRLALGFAEREYDHALYESAFDIMQLLRKSAEDSGQLNLPNSASDLILSDSDDDHYFSIFSAEGRLLIGDARLPPPPAALSSSIDSIFYNGTVEEKPVRVVSTGIALSLLGETHILHVQVAETLNKRKRLADQILSSFVVPQIILIALSAVLVLFGIRRGLQPLERVRDAIAHRSYLDMRPAPTNQVPLEALPLIDEINGLLKRLDTVFEGQKRFTADAAHQLRTPIAGLAAQTDLALEQDNPPPTTHALMQIKAVSRRLNHLIHQLLLLSRSEAAGGNALYDTVDLRTLAREVVLENAPLAAQKNIDLGFEGIEAAVIMRGNRQLLQELLMNLLDNAIRYTPSGGQITVRLEAGSRILLSVEDNGPGIPLEERERVFERFHRVDRANTVEGTGLGLAIVQQIARAHGATITLSEGNGGRGCVFQVEFPQPPDAPAEA</sequence>
<dbReference type="AlphaFoldDB" id="A0A1J5Q2D5"/>
<dbReference type="SMART" id="SM00388">
    <property type="entry name" value="HisKA"/>
    <property type="match status" value="1"/>
</dbReference>
<dbReference type="PANTHER" id="PTHR45436:SF1">
    <property type="entry name" value="SENSOR PROTEIN QSEC"/>
    <property type="match status" value="1"/>
</dbReference>
<accession>A0A1J5Q2D5</accession>
<organism evidence="12">
    <name type="scientific">mine drainage metagenome</name>
    <dbReference type="NCBI Taxonomy" id="410659"/>
    <lineage>
        <taxon>unclassified sequences</taxon>
        <taxon>metagenomes</taxon>
        <taxon>ecological metagenomes</taxon>
    </lineage>
</organism>
<evidence type="ECO:0000256" key="10">
    <source>
        <dbReference type="SAM" id="Phobius"/>
    </source>
</evidence>
<evidence type="ECO:0000313" key="12">
    <source>
        <dbReference type="EMBL" id="OIQ77474.1"/>
    </source>
</evidence>
<keyword evidence="8 10" id="KW-1133">Transmembrane helix</keyword>
<evidence type="ECO:0000256" key="8">
    <source>
        <dbReference type="ARBA" id="ARBA00022989"/>
    </source>
</evidence>
<dbReference type="PRINTS" id="PR00344">
    <property type="entry name" value="BCTRLSENSOR"/>
</dbReference>
<dbReference type="InterPro" id="IPR003661">
    <property type="entry name" value="HisK_dim/P_dom"/>
</dbReference>
<feature type="transmembrane region" description="Helical" evidence="10">
    <location>
        <begin position="12"/>
        <end position="35"/>
    </location>
</feature>
<dbReference type="InterPro" id="IPR036890">
    <property type="entry name" value="HATPase_C_sf"/>
</dbReference>
<dbReference type="PANTHER" id="PTHR45436">
    <property type="entry name" value="SENSOR HISTIDINE KINASE YKOH"/>
    <property type="match status" value="1"/>
</dbReference>
<name>A0A1J5Q2D5_9ZZZZ</name>
<evidence type="ECO:0000256" key="9">
    <source>
        <dbReference type="ARBA" id="ARBA00023136"/>
    </source>
</evidence>
<reference evidence="12" key="1">
    <citation type="submission" date="2016-10" db="EMBL/GenBank/DDBJ databases">
        <title>Sequence of Gallionella enrichment culture.</title>
        <authorList>
            <person name="Poehlein A."/>
            <person name="Muehling M."/>
            <person name="Daniel R."/>
        </authorList>
    </citation>
    <scope>NUCLEOTIDE SEQUENCE</scope>
</reference>
<evidence type="ECO:0000256" key="2">
    <source>
        <dbReference type="ARBA" id="ARBA00004370"/>
    </source>
</evidence>
<feature type="domain" description="Histidine kinase" evidence="11">
    <location>
        <begin position="249"/>
        <end position="463"/>
    </location>
</feature>
<comment type="subcellular location">
    <subcellularLocation>
        <location evidence="2">Membrane</location>
    </subcellularLocation>
</comment>
<dbReference type="SUPFAM" id="SSF47384">
    <property type="entry name" value="Homodimeric domain of signal transducing histidine kinase"/>
    <property type="match status" value="1"/>
</dbReference>
<dbReference type="Pfam" id="PF08521">
    <property type="entry name" value="2CSK_N"/>
    <property type="match status" value="1"/>
</dbReference>
<evidence type="ECO:0000256" key="4">
    <source>
        <dbReference type="ARBA" id="ARBA00022553"/>
    </source>
</evidence>
<dbReference type="InterPro" id="IPR036097">
    <property type="entry name" value="HisK_dim/P_sf"/>
</dbReference>
<evidence type="ECO:0000256" key="1">
    <source>
        <dbReference type="ARBA" id="ARBA00000085"/>
    </source>
</evidence>
<dbReference type="Pfam" id="PF02518">
    <property type="entry name" value="HATPase_c"/>
    <property type="match status" value="1"/>
</dbReference>
<keyword evidence="6 10" id="KW-0812">Transmembrane</keyword>
<keyword evidence="7" id="KW-0418">Kinase</keyword>
<dbReference type="InterPro" id="IPR005467">
    <property type="entry name" value="His_kinase_dom"/>
</dbReference>
<dbReference type="SMART" id="SM00387">
    <property type="entry name" value="HATPase_c"/>
    <property type="match status" value="1"/>
</dbReference>
<dbReference type="Gene3D" id="3.30.565.10">
    <property type="entry name" value="Histidine kinase-like ATPase, C-terminal domain"/>
    <property type="match status" value="1"/>
</dbReference>
<dbReference type="PROSITE" id="PS50109">
    <property type="entry name" value="HIS_KIN"/>
    <property type="match status" value="1"/>
</dbReference>
<evidence type="ECO:0000256" key="7">
    <source>
        <dbReference type="ARBA" id="ARBA00022777"/>
    </source>
</evidence>
<dbReference type="SUPFAM" id="SSF55874">
    <property type="entry name" value="ATPase domain of HSP90 chaperone/DNA topoisomerase II/histidine kinase"/>
    <property type="match status" value="1"/>
</dbReference>
<evidence type="ECO:0000259" key="11">
    <source>
        <dbReference type="PROSITE" id="PS50109"/>
    </source>
</evidence>
<dbReference type="InterPro" id="IPR050428">
    <property type="entry name" value="TCS_sensor_his_kinase"/>
</dbReference>
<dbReference type="InterPro" id="IPR013727">
    <property type="entry name" value="2CSK_N"/>
</dbReference>
<dbReference type="Gene3D" id="1.10.287.130">
    <property type="match status" value="1"/>
</dbReference>
<protein>
    <recommendedName>
        <fullName evidence="3">histidine kinase</fullName>
        <ecNumber evidence="3">2.7.13.3</ecNumber>
    </recommendedName>
</protein>
<dbReference type="EC" id="2.7.13.3" evidence="3"/>
<dbReference type="InterPro" id="IPR003594">
    <property type="entry name" value="HATPase_dom"/>
</dbReference>
<keyword evidence="9 10" id="KW-0472">Membrane</keyword>
<keyword evidence="4" id="KW-0597">Phosphoprotein</keyword>
<comment type="catalytic activity">
    <reaction evidence="1">
        <text>ATP + protein L-histidine = ADP + protein N-phospho-L-histidine.</text>
        <dbReference type="EC" id="2.7.13.3"/>
    </reaction>
</comment>
<comment type="caution">
    <text evidence="12">The sequence shown here is derived from an EMBL/GenBank/DDBJ whole genome shotgun (WGS) entry which is preliminary data.</text>
</comment>
<evidence type="ECO:0000256" key="6">
    <source>
        <dbReference type="ARBA" id="ARBA00022692"/>
    </source>
</evidence>
<evidence type="ECO:0000256" key="3">
    <source>
        <dbReference type="ARBA" id="ARBA00012438"/>
    </source>
</evidence>
<dbReference type="InterPro" id="IPR004358">
    <property type="entry name" value="Sig_transdc_His_kin-like_C"/>
</dbReference>
<keyword evidence="5 12" id="KW-0808">Transferase</keyword>
<dbReference type="GO" id="GO:0000155">
    <property type="term" value="F:phosphorelay sensor kinase activity"/>
    <property type="evidence" value="ECO:0007669"/>
    <property type="project" value="InterPro"/>
</dbReference>
<gene>
    <name evidence="12" type="primary">rssA_24</name>
    <name evidence="12" type="ORF">GALL_408320</name>
</gene>
<feature type="transmembrane region" description="Helical" evidence="10">
    <location>
        <begin position="165"/>
        <end position="188"/>
    </location>
</feature>
<dbReference type="GO" id="GO:0005886">
    <property type="term" value="C:plasma membrane"/>
    <property type="evidence" value="ECO:0007669"/>
    <property type="project" value="TreeGrafter"/>
</dbReference>
<dbReference type="CDD" id="cd00075">
    <property type="entry name" value="HATPase"/>
    <property type="match status" value="1"/>
</dbReference>
<dbReference type="CDD" id="cd00082">
    <property type="entry name" value="HisKA"/>
    <property type="match status" value="1"/>
</dbReference>
<dbReference type="EMBL" id="MLJW01001607">
    <property type="protein sequence ID" value="OIQ77474.1"/>
    <property type="molecule type" value="Genomic_DNA"/>
</dbReference>
<dbReference type="FunFam" id="3.30.565.10:FF:000006">
    <property type="entry name" value="Sensor histidine kinase WalK"/>
    <property type="match status" value="1"/>
</dbReference>
<evidence type="ECO:0000256" key="5">
    <source>
        <dbReference type="ARBA" id="ARBA00022679"/>
    </source>
</evidence>